<feature type="transmembrane region" description="Helical" evidence="1">
    <location>
        <begin position="12"/>
        <end position="41"/>
    </location>
</feature>
<keyword evidence="1" id="KW-0812">Transmembrane</keyword>
<dbReference type="AlphaFoldDB" id="F6HMV4"/>
<gene>
    <name evidence="2" type="ordered locus">VIT_08s0056g00840</name>
</gene>
<keyword evidence="3" id="KW-1185">Reference proteome</keyword>
<proteinExistence type="predicted"/>
<keyword evidence="1" id="KW-1133">Transmembrane helix</keyword>
<protein>
    <submittedName>
        <fullName evidence="2">Uncharacterized protein</fullName>
    </submittedName>
</protein>
<evidence type="ECO:0000256" key="1">
    <source>
        <dbReference type="SAM" id="Phobius"/>
    </source>
</evidence>
<organism evidence="2 3">
    <name type="scientific">Vitis vinifera</name>
    <name type="common">Grape</name>
    <dbReference type="NCBI Taxonomy" id="29760"/>
    <lineage>
        <taxon>Eukaryota</taxon>
        <taxon>Viridiplantae</taxon>
        <taxon>Streptophyta</taxon>
        <taxon>Embryophyta</taxon>
        <taxon>Tracheophyta</taxon>
        <taxon>Spermatophyta</taxon>
        <taxon>Magnoliopsida</taxon>
        <taxon>eudicotyledons</taxon>
        <taxon>Gunneridae</taxon>
        <taxon>Pentapetalae</taxon>
        <taxon>rosids</taxon>
        <taxon>Vitales</taxon>
        <taxon>Vitaceae</taxon>
        <taxon>Viteae</taxon>
        <taxon>Vitis</taxon>
    </lineage>
</organism>
<sequence length="69" mass="7763">MREQSTPLSLKIPFVFIFQASIGHIGSAELAAYALVFTVLLRFANGIPVMFHTFYYFHYASCNGPFLSL</sequence>
<name>F6HMV4_VITVI</name>
<evidence type="ECO:0000313" key="3">
    <source>
        <dbReference type="Proteomes" id="UP000009183"/>
    </source>
</evidence>
<evidence type="ECO:0000313" key="2">
    <source>
        <dbReference type="EMBL" id="CCB55979.1"/>
    </source>
</evidence>
<dbReference type="Proteomes" id="UP000009183">
    <property type="component" value="Chromosome 8"/>
</dbReference>
<accession>F6HMV4</accession>
<dbReference type="HOGENOM" id="CLU_2781086_0_0_1"/>
<dbReference type="InParanoid" id="F6HMV4"/>
<keyword evidence="1" id="KW-0472">Membrane</keyword>
<reference evidence="3" key="1">
    <citation type="journal article" date="2007" name="Nature">
        <title>The grapevine genome sequence suggests ancestral hexaploidization in major angiosperm phyla.</title>
        <authorList>
            <consortium name="The French-Italian Public Consortium for Grapevine Genome Characterization."/>
            <person name="Jaillon O."/>
            <person name="Aury J.-M."/>
            <person name="Noel B."/>
            <person name="Policriti A."/>
            <person name="Clepet C."/>
            <person name="Casagrande A."/>
            <person name="Choisne N."/>
            <person name="Aubourg S."/>
            <person name="Vitulo N."/>
            <person name="Jubin C."/>
            <person name="Vezzi A."/>
            <person name="Legeai F."/>
            <person name="Hugueney P."/>
            <person name="Dasilva C."/>
            <person name="Horner D."/>
            <person name="Mica E."/>
            <person name="Jublot D."/>
            <person name="Poulain J."/>
            <person name="Bruyere C."/>
            <person name="Billault A."/>
            <person name="Segurens B."/>
            <person name="Gouyvenoux M."/>
            <person name="Ugarte E."/>
            <person name="Cattonaro F."/>
            <person name="Anthouard V."/>
            <person name="Vico V."/>
            <person name="Del Fabbro C."/>
            <person name="Alaux M."/>
            <person name="Di Gaspero G."/>
            <person name="Dumas V."/>
            <person name="Felice N."/>
            <person name="Paillard S."/>
            <person name="Juman I."/>
            <person name="Moroldo M."/>
            <person name="Scalabrin S."/>
            <person name="Canaguier A."/>
            <person name="Le Clainche I."/>
            <person name="Malacrida G."/>
            <person name="Durand E."/>
            <person name="Pesole G."/>
            <person name="Laucou V."/>
            <person name="Chatelet P."/>
            <person name="Merdinoglu D."/>
            <person name="Delledonne M."/>
            <person name="Pezzotti M."/>
            <person name="Lecharny A."/>
            <person name="Scarpelli C."/>
            <person name="Artiguenave F."/>
            <person name="Pe M.E."/>
            <person name="Valle G."/>
            <person name="Morgante M."/>
            <person name="Caboche M."/>
            <person name="Adam-Blondon A.-F."/>
            <person name="Weissenbach J."/>
            <person name="Quetier F."/>
            <person name="Wincker P."/>
        </authorList>
    </citation>
    <scope>NUCLEOTIDE SEQUENCE [LARGE SCALE GENOMIC DNA]</scope>
    <source>
        <strain evidence="3">cv. Pinot noir / PN40024</strain>
    </source>
</reference>
<dbReference type="PaxDb" id="29760-VIT_08s0056g00840.t01"/>
<dbReference type="EMBL" id="FN595995">
    <property type="protein sequence ID" value="CCB55979.1"/>
    <property type="molecule type" value="Genomic_DNA"/>
</dbReference>